<dbReference type="InterPro" id="IPR029044">
    <property type="entry name" value="Nucleotide-diphossugar_trans"/>
</dbReference>
<reference evidence="3" key="1">
    <citation type="journal article" date="2011" name="Stand. Genomic Sci.">
        <title>Non-contiguous finished genome sequence of the opportunistic oral pathogen Prevotella multisaccharivorax type strain (PPPA20).</title>
        <authorList>
            <person name="Pati A."/>
            <person name="Gronow S."/>
            <person name="Lu M."/>
            <person name="Lapidus A."/>
            <person name="Nolan M."/>
            <person name="Lucas S."/>
            <person name="Hammon N."/>
            <person name="Deshpande S."/>
            <person name="Cheng J.F."/>
            <person name="Tapia R."/>
            <person name="Han C."/>
            <person name="Goodwin L."/>
            <person name="Pitluck S."/>
            <person name="Liolios K."/>
            <person name="Pagani I."/>
            <person name="Mavromatis K."/>
            <person name="Mikhailova N."/>
            <person name="Huntemann M."/>
            <person name="Chen A."/>
            <person name="Palaniappan K."/>
            <person name="Land M."/>
            <person name="Hauser L."/>
            <person name="Detter J.C."/>
            <person name="Brambilla E.M."/>
            <person name="Rohde M."/>
            <person name="Goker M."/>
            <person name="Woyke T."/>
            <person name="Bristow J."/>
            <person name="Eisen J.A."/>
            <person name="Markowitz V."/>
            <person name="Hugenholtz P."/>
            <person name="Kyrpides N.C."/>
            <person name="Klenk H.P."/>
            <person name="Ivanova N."/>
        </authorList>
    </citation>
    <scope>NUCLEOTIDE SEQUENCE [LARGE SCALE GENOMIC DNA]</scope>
    <source>
        <strain evidence="3">DSM 17128</strain>
    </source>
</reference>
<keyword evidence="2" id="KW-0808">Transferase</keyword>
<dbReference type="RefSeq" id="WP_007575401.1">
    <property type="nucleotide sequence ID" value="NZ_BPTS01000002.1"/>
</dbReference>
<organism evidence="2 3">
    <name type="scientific">Hallella multisaccharivorax DSM 17128</name>
    <dbReference type="NCBI Taxonomy" id="688246"/>
    <lineage>
        <taxon>Bacteria</taxon>
        <taxon>Pseudomonadati</taxon>
        <taxon>Bacteroidota</taxon>
        <taxon>Bacteroidia</taxon>
        <taxon>Bacteroidales</taxon>
        <taxon>Prevotellaceae</taxon>
        <taxon>Hallella</taxon>
    </lineage>
</organism>
<dbReference type="AlphaFoldDB" id="F8N8T1"/>
<proteinExistence type="predicted"/>
<feature type="domain" description="Glycosyltransferase 2-like" evidence="1">
    <location>
        <begin position="3"/>
        <end position="47"/>
    </location>
</feature>
<dbReference type="Gene3D" id="3.90.550.10">
    <property type="entry name" value="Spore Coat Polysaccharide Biosynthesis Protein SpsA, Chain A"/>
    <property type="match status" value="2"/>
</dbReference>
<evidence type="ECO:0000313" key="3">
    <source>
        <dbReference type="Proteomes" id="UP000002772"/>
    </source>
</evidence>
<feature type="domain" description="Glycosyltransferase 2-like" evidence="1">
    <location>
        <begin position="103"/>
        <end position="152"/>
    </location>
</feature>
<dbReference type="EMBL" id="GL945017">
    <property type="protein sequence ID" value="EGN57676.1"/>
    <property type="molecule type" value="Genomic_DNA"/>
</dbReference>
<gene>
    <name evidence="2" type="ORF">Premu_2291</name>
</gene>
<dbReference type="HOGENOM" id="CLU_074336_0_0_10"/>
<dbReference type="SUPFAM" id="SSF53448">
    <property type="entry name" value="Nucleotide-diphospho-sugar transferases"/>
    <property type="match status" value="1"/>
</dbReference>
<dbReference type="GO" id="GO:0016758">
    <property type="term" value="F:hexosyltransferase activity"/>
    <property type="evidence" value="ECO:0007669"/>
    <property type="project" value="UniProtKB-ARBA"/>
</dbReference>
<keyword evidence="3" id="KW-1185">Reference proteome</keyword>
<protein>
    <submittedName>
        <fullName evidence="2">Glycosyl transferase family 2</fullName>
    </submittedName>
</protein>
<dbReference type="CDD" id="cd00761">
    <property type="entry name" value="Glyco_tranf_GTA_type"/>
    <property type="match status" value="1"/>
</dbReference>
<dbReference type="eggNOG" id="COG0463">
    <property type="taxonomic scope" value="Bacteria"/>
</dbReference>
<name>F8N8T1_9BACT</name>
<dbReference type="Proteomes" id="UP000002772">
    <property type="component" value="Unassembled WGS sequence"/>
</dbReference>
<dbReference type="OrthoDB" id="9810303at2"/>
<evidence type="ECO:0000313" key="2">
    <source>
        <dbReference type="EMBL" id="EGN57676.1"/>
    </source>
</evidence>
<accession>F8N8T1</accession>
<dbReference type="InterPro" id="IPR001173">
    <property type="entry name" value="Glyco_trans_2-like"/>
</dbReference>
<evidence type="ECO:0000259" key="1">
    <source>
        <dbReference type="Pfam" id="PF00535"/>
    </source>
</evidence>
<sequence length="349" mass="39400">MITILTPTYNRASLLPRLYASLCRQTCQDFEWIVVDDGSTDNTPQLFSAEEGPVPILKQCSIHLSAIGTLPEVGHRGLPCTDCLEEMRRGHFPQEGTAPAPVLTYIRKPNGGKHTAVNLGVQYANGELTLILDSDDELPPDSVEIIAEEWRQVRDYPMMAGVAGLDVDRHELTVIGSGLPKASVDCNAMEIRYRWKVTGDLKEVFRTSVLRAFPFPETAGERFCPEQLVWFRIAQQYQLHYFNRPVYIADYQTDGLSAGITRARMGSPRGAMLTYTELTAYRVPVLVKFKAAVNYWRFWYCRRADTVIPPIAWWWHGLRPLGWLMHRHDVSTSAGCPPCGTPQAMLQPM</sequence>
<dbReference type="Pfam" id="PF00535">
    <property type="entry name" value="Glycos_transf_2"/>
    <property type="match status" value="2"/>
</dbReference>
<dbReference type="STRING" id="688246.Premu_2291"/>
<dbReference type="PANTHER" id="PTHR22916">
    <property type="entry name" value="GLYCOSYLTRANSFERASE"/>
    <property type="match status" value="1"/>
</dbReference>